<gene>
    <name evidence="2" type="ORF">BJG266_LOCUS30020</name>
    <name evidence="3" type="ORF">QVE165_LOCUS46774</name>
</gene>
<dbReference type="CDD" id="cd09917">
    <property type="entry name" value="F-box_SF"/>
    <property type="match status" value="1"/>
</dbReference>
<dbReference type="InterPro" id="IPR013320">
    <property type="entry name" value="ConA-like_dom_sf"/>
</dbReference>
<keyword evidence="4" id="KW-1185">Reference proteome</keyword>
<organism evidence="3 4">
    <name type="scientific">Adineta steineri</name>
    <dbReference type="NCBI Taxonomy" id="433720"/>
    <lineage>
        <taxon>Eukaryota</taxon>
        <taxon>Metazoa</taxon>
        <taxon>Spiralia</taxon>
        <taxon>Gnathifera</taxon>
        <taxon>Rotifera</taxon>
        <taxon>Eurotatoria</taxon>
        <taxon>Bdelloidea</taxon>
        <taxon>Adinetida</taxon>
        <taxon>Adinetidae</taxon>
        <taxon>Adineta</taxon>
    </lineage>
</organism>
<dbReference type="InterPro" id="IPR036047">
    <property type="entry name" value="F-box-like_dom_sf"/>
</dbReference>
<dbReference type="EMBL" id="CAJNOI010000369">
    <property type="protein sequence ID" value="CAF1259067.1"/>
    <property type="molecule type" value="Genomic_DNA"/>
</dbReference>
<name>A0A815WDB6_9BILA</name>
<dbReference type="Pfam" id="PF12937">
    <property type="entry name" value="F-box-like"/>
    <property type="match status" value="1"/>
</dbReference>
<evidence type="ECO:0000259" key="1">
    <source>
        <dbReference type="PROSITE" id="PS50181"/>
    </source>
</evidence>
<dbReference type="Proteomes" id="UP000663832">
    <property type="component" value="Unassembled WGS sequence"/>
</dbReference>
<feature type="domain" description="F-box" evidence="1">
    <location>
        <begin position="5"/>
        <end position="56"/>
    </location>
</feature>
<accession>A0A815WDB6</accession>
<dbReference type="EMBL" id="CAJNOM010000708">
    <property type="protein sequence ID" value="CAF1547222.1"/>
    <property type="molecule type" value="Genomic_DNA"/>
</dbReference>
<dbReference type="Gene3D" id="1.20.1280.50">
    <property type="match status" value="1"/>
</dbReference>
<evidence type="ECO:0000313" key="3">
    <source>
        <dbReference type="EMBL" id="CAF1547222.1"/>
    </source>
</evidence>
<dbReference type="Proteomes" id="UP000663877">
    <property type="component" value="Unassembled WGS sequence"/>
</dbReference>
<dbReference type="AlphaFoldDB" id="A0A815WDB6"/>
<dbReference type="SUPFAM" id="SSF49899">
    <property type="entry name" value="Concanavalin A-like lectins/glucanases"/>
    <property type="match status" value="1"/>
</dbReference>
<dbReference type="PROSITE" id="PS50181">
    <property type="entry name" value="FBOX"/>
    <property type="match status" value="1"/>
</dbReference>
<dbReference type="SMART" id="SM00256">
    <property type="entry name" value="FBOX"/>
    <property type="match status" value="1"/>
</dbReference>
<evidence type="ECO:0000313" key="2">
    <source>
        <dbReference type="EMBL" id="CAF1259067.1"/>
    </source>
</evidence>
<dbReference type="Gene3D" id="2.60.120.200">
    <property type="match status" value="1"/>
</dbReference>
<evidence type="ECO:0000313" key="4">
    <source>
        <dbReference type="Proteomes" id="UP000663832"/>
    </source>
</evidence>
<proteinExistence type="predicted"/>
<comment type="caution">
    <text evidence="3">The sequence shown here is derived from an EMBL/GenBank/DDBJ whole genome shotgun (WGS) entry which is preliminary data.</text>
</comment>
<dbReference type="Pfam" id="PF13385">
    <property type="entry name" value="Laminin_G_3"/>
    <property type="match status" value="1"/>
</dbReference>
<dbReference type="SUPFAM" id="SSF81383">
    <property type="entry name" value="F-box domain"/>
    <property type="match status" value="1"/>
</dbReference>
<sequence>MANSNDQLATFPPELLIRIFCHIDSIKELLRVSCTCRQWRSLILDRWFQQYRFREFARRHLIGHWKFEDTNKLGHDSSGITKDRYTFTGQPRQNTCFLGSCASFDDRSSIDIPVYDLPLYQTDHFCVAVWLRTSRMAFDHRTAVGAWKPDNNHWLHLGHSNYFKTENQVIISPALVQYECAGGTFGTNQWFHLVVLVSRLKQSLYVNGKLANTVDMSQYQNHSTVFKRHLITKEMITNWKEEKIQRPHTLHIGAKSFGLNFWLGDIADLSVWNCHLEPHEIEAIYEQKVTVDKVNVSDYVLNKMSRVSPPTEKLPSVN</sequence>
<dbReference type="OrthoDB" id="9970834at2759"/>
<reference evidence="3" key="1">
    <citation type="submission" date="2021-02" db="EMBL/GenBank/DDBJ databases">
        <authorList>
            <person name="Nowell W R."/>
        </authorList>
    </citation>
    <scope>NUCLEOTIDE SEQUENCE</scope>
</reference>
<dbReference type="InterPro" id="IPR001810">
    <property type="entry name" value="F-box_dom"/>
</dbReference>
<protein>
    <recommendedName>
        <fullName evidence="1">F-box domain-containing protein</fullName>
    </recommendedName>
</protein>